<evidence type="ECO:0000313" key="3">
    <source>
        <dbReference type="EMBL" id="RHN65005.1"/>
    </source>
</evidence>
<dbReference type="Gene3D" id="1.20.1280.50">
    <property type="match status" value="1"/>
</dbReference>
<dbReference type="PaxDb" id="3880-AES75478"/>
<evidence type="ECO:0000313" key="2">
    <source>
        <dbReference type="EMBL" id="AES92667.1"/>
    </source>
</evidence>
<dbReference type="SMART" id="SM00256">
    <property type="entry name" value="FBOX"/>
    <property type="match status" value="1"/>
</dbReference>
<dbReference type="Gramene" id="rna27895">
    <property type="protein sequence ID" value="RHN65005.1"/>
    <property type="gene ID" value="gene27895"/>
</dbReference>
<dbReference type="Proteomes" id="UP000265566">
    <property type="component" value="Chromosome 4"/>
</dbReference>
<dbReference type="PANTHER" id="PTHR31672:SF13">
    <property type="entry name" value="F-BOX PROTEIN CPR30-LIKE"/>
    <property type="match status" value="1"/>
</dbReference>
<reference evidence="4" key="3">
    <citation type="submission" date="2015-04" db="UniProtKB">
        <authorList>
            <consortium name="EnsemblPlants"/>
        </authorList>
    </citation>
    <scope>IDENTIFICATION</scope>
    <source>
        <strain evidence="4">cv. Jemalong A17</strain>
    </source>
</reference>
<keyword evidence="5" id="KW-1185">Reference proteome</keyword>
<proteinExistence type="predicted"/>
<reference evidence="2 5" key="1">
    <citation type="journal article" date="2011" name="Nature">
        <title>The Medicago genome provides insight into the evolution of rhizobial symbioses.</title>
        <authorList>
            <person name="Young N.D."/>
            <person name="Debelle F."/>
            <person name="Oldroyd G.E."/>
            <person name="Geurts R."/>
            <person name="Cannon S.B."/>
            <person name="Udvardi M.K."/>
            <person name="Benedito V.A."/>
            <person name="Mayer K.F."/>
            <person name="Gouzy J."/>
            <person name="Schoof H."/>
            <person name="Van de Peer Y."/>
            <person name="Proost S."/>
            <person name="Cook D.R."/>
            <person name="Meyers B.C."/>
            <person name="Spannagl M."/>
            <person name="Cheung F."/>
            <person name="De Mita S."/>
            <person name="Krishnakumar V."/>
            <person name="Gundlach H."/>
            <person name="Zhou S."/>
            <person name="Mudge J."/>
            <person name="Bharti A.K."/>
            <person name="Murray J.D."/>
            <person name="Naoumkina M.A."/>
            <person name="Rosen B."/>
            <person name="Silverstein K.A."/>
            <person name="Tang H."/>
            <person name="Rombauts S."/>
            <person name="Zhao P.X."/>
            <person name="Zhou P."/>
            <person name="Barbe V."/>
            <person name="Bardou P."/>
            <person name="Bechner M."/>
            <person name="Bellec A."/>
            <person name="Berger A."/>
            <person name="Berges H."/>
            <person name="Bidwell S."/>
            <person name="Bisseling T."/>
            <person name="Choisne N."/>
            <person name="Couloux A."/>
            <person name="Denny R."/>
            <person name="Deshpande S."/>
            <person name="Dai X."/>
            <person name="Doyle J.J."/>
            <person name="Dudez A.M."/>
            <person name="Farmer A.D."/>
            <person name="Fouteau S."/>
            <person name="Franken C."/>
            <person name="Gibelin C."/>
            <person name="Gish J."/>
            <person name="Goldstein S."/>
            <person name="Gonzalez A.J."/>
            <person name="Green P.J."/>
            <person name="Hallab A."/>
            <person name="Hartog M."/>
            <person name="Hua A."/>
            <person name="Humphray S.J."/>
            <person name="Jeong D.H."/>
            <person name="Jing Y."/>
            <person name="Jocker A."/>
            <person name="Kenton S.M."/>
            <person name="Kim D.J."/>
            <person name="Klee K."/>
            <person name="Lai H."/>
            <person name="Lang C."/>
            <person name="Lin S."/>
            <person name="Macmil S.L."/>
            <person name="Magdelenat G."/>
            <person name="Matthews L."/>
            <person name="McCorrison J."/>
            <person name="Monaghan E.L."/>
            <person name="Mun J.H."/>
            <person name="Najar F.Z."/>
            <person name="Nicholson C."/>
            <person name="Noirot C."/>
            <person name="O'Bleness M."/>
            <person name="Paule C.R."/>
            <person name="Poulain J."/>
            <person name="Prion F."/>
            <person name="Qin B."/>
            <person name="Qu C."/>
            <person name="Retzel E.F."/>
            <person name="Riddle C."/>
            <person name="Sallet E."/>
            <person name="Samain S."/>
            <person name="Samson N."/>
            <person name="Sanders I."/>
            <person name="Saurat O."/>
            <person name="Scarpelli C."/>
            <person name="Schiex T."/>
            <person name="Segurens B."/>
            <person name="Severin A.J."/>
            <person name="Sherrier D.J."/>
            <person name="Shi R."/>
            <person name="Sims S."/>
            <person name="Singer S.R."/>
            <person name="Sinharoy S."/>
            <person name="Sterck L."/>
            <person name="Viollet A."/>
            <person name="Wang B.B."/>
            <person name="Wang K."/>
            <person name="Wang M."/>
            <person name="Wang X."/>
            <person name="Warfsmann J."/>
            <person name="Weissenbach J."/>
            <person name="White D.D."/>
            <person name="White J.D."/>
            <person name="Wiley G.B."/>
            <person name="Wincker P."/>
            <person name="Xing Y."/>
            <person name="Yang L."/>
            <person name="Yao Z."/>
            <person name="Ying F."/>
            <person name="Zhai J."/>
            <person name="Zhou L."/>
            <person name="Zuber A."/>
            <person name="Denarie J."/>
            <person name="Dixon R.A."/>
            <person name="May G.D."/>
            <person name="Schwartz D.C."/>
            <person name="Rogers J."/>
            <person name="Quetier F."/>
            <person name="Town C.D."/>
            <person name="Roe B.A."/>
        </authorList>
    </citation>
    <scope>NUCLEOTIDE SEQUENCE [LARGE SCALE GENOMIC DNA]</scope>
    <source>
        <strain evidence="2">A17</strain>
        <strain evidence="4 5">cv. Jemalong A17</strain>
    </source>
</reference>
<dbReference type="Pfam" id="PF00646">
    <property type="entry name" value="F-box"/>
    <property type="match status" value="1"/>
</dbReference>
<dbReference type="PANTHER" id="PTHR31672">
    <property type="entry name" value="BNACNNG10540D PROTEIN"/>
    <property type="match status" value="1"/>
</dbReference>
<dbReference type="InterPro" id="IPR050796">
    <property type="entry name" value="SCF_F-box_component"/>
</dbReference>
<dbReference type="EMBL" id="CM001220">
    <property type="protein sequence ID" value="AES92667.1"/>
    <property type="molecule type" value="Genomic_DNA"/>
</dbReference>
<sequence length="91" mass="10333">MRLRQLSFDAPSLLTLLSLDLLLEILYRLPVKSLMILKCVCKPLNALISDPIFAKDHIRFSHIRITTSSCVHGFHFKTGVGFLFEEGVFSL</sequence>
<dbReference type="AlphaFoldDB" id="G7KK34"/>
<evidence type="ECO:0000313" key="4">
    <source>
        <dbReference type="EnsemblPlants" id="AES92667"/>
    </source>
</evidence>
<protein>
    <submittedName>
        <fullName evidence="2">F-box protein</fullName>
    </submittedName>
    <submittedName>
        <fullName evidence="3">Putative F-box domain-containing protein</fullName>
    </submittedName>
</protein>
<evidence type="ECO:0000259" key="1">
    <source>
        <dbReference type="SMART" id="SM00256"/>
    </source>
</evidence>
<reference evidence="3" key="5">
    <citation type="journal article" date="2018" name="Nat. Plants">
        <title>Whole-genome landscape of Medicago truncatula symbiotic genes.</title>
        <authorList>
            <person name="Pecrix Y."/>
            <person name="Gamas P."/>
            <person name="Carrere S."/>
        </authorList>
    </citation>
    <scope>NUCLEOTIDE SEQUENCE</scope>
    <source>
        <tissue evidence="3">Leaves</tissue>
    </source>
</reference>
<dbReference type="EMBL" id="PSQE01000004">
    <property type="protein sequence ID" value="RHN65005.1"/>
    <property type="molecule type" value="Genomic_DNA"/>
</dbReference>
<dbReference type="SUPFAM" id="SSF81383">
    <property type="entry name" value="F-box domain"/>
    <property type="match status" value="1"/>
</dbReference>
<reference evidence="2 5" key="2">
    <citation type="journal article" date="2014" name="BMC Genomics">
        <title>An improved genome release (version Mt4.0) for the model legume Medicago truncatula.</title>
        <authorList>
            <person name="Tang H."/>
            <person name="Krishnakumar V."/>
            <person name="Bidwell S."/>
            <person name="Rosen B."/>
            <person name="Chan A."/>
            <person name="Zhou S."/>
            <person name="Gentzbittel L."/>
            <person name="Childs K.L."/>
            <person name="Yandell M."/>
            <person name="Gundlach H."/>
            <person name="Mayer K.F."/>
            <person name="Schwartz D.C."/>
            <person name="Town C.D."/>
        </authorList>
    </citation>
    <scope>GENOME REANNOTATION</scope>
    <source>
        <strain evidence="4 5">cv. Jemalong A17</strain>
    </source>
</reference>
<evidence type="ECO:0000313" key="5">
    <source>
        <dbReference type="Proteomes" id="UP000002051"/>
    </source>
</evidence>
<feature type="domain" description="F-box" evidence="1">
    <location>
        <begin position="17"/>
        <end position="57"/>
    </location>
</feature>
<dbReference type="HOGENOM" id="CLU_2430421_0_0_1"/>
<gene>
    <name evidence="2" type="ordered locus">MTR_4g132550</name>
    <name evidence="3" type="ORF">MtrunA17_Chr4g0075271</name>
</gene>
<name>G7KK34_MEDTR</name>
<dbReference type="InterPro" id="IPR001810">
    <property type="entry name" value="F-box_dom"/>
</dbReference>
<accession>G7KK34</accession>
<dbReference type="EnsemblPlants" id="AES92667">
    <property type="protein sequence ID" value="AES92667"/>
    <property type="gene ID" value="MTR_4g132550"/>
</dbReference>
<dbReference type="Proteomes" id="UP000002051">
    <property type="component" value="Chromosome 4"/>
</dbReference>
<organism evidence="2 5">
    <name type="scientific">Medicago truncatula</name>
    <name type="common">Barrel medic</name>
    <name type="synonym">Medicago tribuloides</name>
    <dbReference type="NCBI Taxonomy" id="3880"/>
    <lineage>
        <taxon>Eukaryota</taxon>
        <taxon>Viridiplantae</taxon>
        <taxon>Streptophyta</taxon>
        <taxon>Embryophyta</taxon>
        <taxon>Tracheophyta</taxon>
        <taxon>Spermatophyta</taxon>
        <taxon>Magnoliopsida</taxon>
        <taxon>eudicotyledons</taxon>
        <taxon>Gunneridae</taxon>
        <taxon>Pentapetalae</taxon>
        <taxon>rosids</taxon>
        <taxon>fabids</taxon>
        <taxon>Fabales</taxon>
        <taxon>Fabaceae</taxon>
        <taxon>Papilionoideae</taxon>
        <taxon>50 kb inversion clade</taxon>
        <taxon>NPAAA clade</taxon>
        <taxon>Hologalegina</taxon>
        <taxon>IRL clade</taxon>
        <taxon>Trifolieae</taxon>
        <taxon>Medicago</taxon>
    </lineage>
</organism>
<evidence type="ECO:0000313" key="6">
    <source>
        <dbReference type="Proteomes" id="UP000265566"/>
    </source>
</evidence>
<reference evidence="6" key="4">
    <citation type="journal article" date="2018" name="Nat. Plants">
        <title>Whole-genome landscape of Medicago truncatula symbiotic genes.</title>
        <authorList>
            <person name="Pecrix Y."/>
            <person name="Staton S.E."/>
            <person name="Sallet E."/>
            <person name="Lelandais-Briere C."/>
            <person name="Moreau S."/>
            <person name="Carrere S."/>
            <person name="Blein T."/>
            <person name="Jardinaud M.F."/>
            <person name="Latrasse D."/>
            <person name="Zouine M."/>
            <person name="Zahm M."/>
            <person name="Kreplak J."/>
            <person name="Mayjonade B."/>
            <person name="Satge C."/>
            <person name="Perez M."/>
            <person name="Cauet S."/>
            <person name="Marande W."/>
            <person name="Chantry-Darmon C."/>
            <person name="Lopez-Roques C."/>
            <person name="Bouchez O."/>
            <person name="Berard A."/>
            <person name="Debelle F."/>
            <person name="Munos S."/>
            <person name="Bendahmane A."/>
            <person name="Berges H."/>
            <person name="Niebel A."/>
            <person name="Buitink J."/>
            <person name="Frugier F."/>
            <person name="Benhamed M."/>
            <person name="Crespi M."/>
            <person name="Gouzy J."/>
            <person name="Gamas P."/>
        </authorList>
    </citation>
    <scope>NUCLEOTIDE SEQUENCE [LARGE SCALE GENOMIC DNA]</scope>
    <source>
        <strain evidence="6">cv. Jemalong A17</strain>
    </source>
</reference>
<dbReference type="InterPro" id="IPR036047">
    <property type="entry name" value="F-box-like_dom_sf"/>
</dbReference>